<evidence type="ECO:0000256" key="1">
    <source>
        <dbReference type="SAM" id="Phobius"/>
    </source>
</evidence>
<protein>
    <submittedName>
        <fullName evidence="2">Uncharacterized protein</fullName>
    </submittedName>
</protein>
<dbReference type="RefSeq" id="WP_246347620.1">
    <property type="nucleotide sequence ID" value="NZ_JACHOR010000001.1"/>
</dbReference>
<keyword evidence="3" id="KW-1185">Reference proteome</keyword>
<reference evidence="2 3" key="1">
    <citation type="submission" date="2020-08" db="EMBL/GenBank/DDBJ databases">
        <title>Genomic Encyclopedia of Type Strains, Phase IV (KMG-IV): sequencing the most valuable type-strain genomes for metagenomic binning, comparative biology and taxonomic classification.</title>
        <authorList>
            <person name="Goeker M."/>
        </authorList>
    </citation>
    <scope>NUCLEOTIDE SEQUENCE [LARGE SCALE GENOMIC DNA]</scope>
    <source>
        <strain evidence="2 3">DSM 4737</strain>
    </source>
</reference>
<comment type="caution">
    <text evidence="2">The sequence shown here is derived from an EMBL/GenBank/DDBJ whole genome shotgun (WGS) entry which is preliminary data.</text>
</comment>
<feature type="transmembrane region" description="Helical" evidence="1">
    <location>
        <begin position="107"/>
        <end position="129"/>
    </location>
</feature>
<feature type="transmembrane region" description="Helical" evidence="1">
    <location>
        <begin position="193"/>
        <end position="213"/>
    </location>
</feature>
<proteinExistence type="predicted"/>
<feature type="transmembrane region" description="Helical" evidence="1">
    <location>
        <begin position="141"/>
        <end position="162"/>
    </location>
</feature>
<sequence length="218" mass="23458">MTRTTDIPEASAESDLAYLKRMASAGRGAPAPFLVLMAAFGACFGLSFLAIGLLIHVYGAEAFMREDPGILFRIAGMTPIVSQGVFLLALLWTAWRTFGPNRVKLSRAAVAVWSAAFIALITVVTAFNLYTRGEPGTDQVYTAYMMPPVLLALWGCAWWVTAILGARRWLLVVAVASFLAAVMMAVIGNTPPFLLASAACLLGLAFLPAVLLMRERRA</sequence>
<dbReference type="AlphaFoldDB" id="A0A7W9FCM1"/>
<feature type="transmembrane region" description="Helical" evidence="1">
    <location>
        <begin position="70"/>
        <end position="95"/>
    </location>
</feature>
<evidence type="ECO:0000313" key="2">
    <source>
        <dbReference type="EMBL" id="MBB5744551.1"/>
    </source>
</evidence>
<dbReference type="Proteomes" id="UP000545037">
    <property type="component" value="Unassembled WGS sequence"/>
</dbReference>
<feature type="transmembrane region" description="Helical" evidence="1">
    <location>
        <begin position="169"/>
        <end position="187"/>
    </location>
</feature>
<accession>A0A7W9FCM1</accession>
<keyword evidence="1" id="KW-0812">Transmembrane</keyword>
<gene>
    <name evidence="2" type="ORF">GGR13_000123</name>
</gene>
<keyword evidence="1" id="KW-1133">Transmembrane helix</keyword>
<name>A0A7W9FCM1_9CAUL</name>
<dbReference type="EMBL" id="JACHOR010000001">
    <property type="protein sequence ID" value="MBB5744551.1"/>
    <property type="molecule type" value="Genomic_DNA"/>
</dbReference>
<feature type="transmembrane region" description="Helical" evidence="1">
    <location>
        <begin position="31"/>
        <end position="58"/>
    </location>
</feature>
<keyword evidence="1" id="KW-0472">Membrane</keyword>
<organism evidence="2 3">
    <name type="scientific">Brevundimonas variabilis</name>
    <dbReference type="NCBI Taxonomy" id="74312"/>
    <lineage>
        <taxon>Bacteria</taxon>
        <taxon>Pseudomonadati</taxon>
        <taxon>Pseudomonadota</taxon>
        <taxon>Alphaproteobacteria</taxon>
        <taxon>Caulobacterales</taxon>
        <taxon>Caulobacteraceae</taxon>
        <taxon>Brevundimonas</taxon>
    </lineage>
</organism>
<evidence type="ECO:0000313" key="3">
    <source>
        <dbReference type="Proteomes" id="UP000545037"/>
    </source>
</evidence>